<keyword evidence="4 6" id="KW-1133">Transmembrane helix</keyword>
<feature type="transmembrane region" description="Helical" evidence="6">
    <location>
        <begin position="290"/>
        <end position="311"/>
    </location>
</feature>
<comment type="caution">
    <text evidence="8">The sequence shown here is derived from an EMBL/GenBank/DDBJ whole genome shotgun (WGS) entry which is preliminary data.</text>
</comment>
<dbReference type="InterPro" id="IPR003838">
    <property type="entry name" value="ABC3_permease_C"/>
</dbReference>
<dbReference type="EMBL" id="DWYZ01000181">
    <property type="protein sequence ID" value="HJB29069.1"/>
    <property type="molecule type" value="Genomic_DNA"/>
</dbReference>
<name>A0A9D2RX10_9FIRM</name>
<feature type="transmembrane region" description="Helical" evidence="6">
    <location>
        <begin position="234"/>
        <end position="262"/>
    </location>
</feature>
<keyword evidence="2 6" id="KW-1003">Cell membrane</keyword>
<comment type="similarity">
    <text evidence="6">Belongs to the ABC-4 integral membrane protein family.</text>
</comment>
<dbReference type="GO" id="GO:0055085">
    <property type="term" value="P:transmembrane transport"/>
    <property type="evidence" value="ECO:0007669"/>
    <property type="project" value="UniProtKB-UniRule"/>
</dbReference>
<dbReference type="GO" id="GO:0005886">
    <property type="term" value="C:plasma membrane"/>
    <property type="evidence" value="ECO:0007669"/>
    <property type="project" value="UniProtKB-SubCell"/>
</dbReference>
<dbReference type="AlphaFoldDB" id="A0A9D2RX10"/>
<feature type="domain" description="ABC3 transporter permease C-terminal" evidence="7">
    <location>
        <begin position="59"/>
        <end position="164"/>
    </location>
</feature>
<dbReference type="PIRSF" id="PIRSF018968">
    <property type="entry name" value="ABC_permease_BceB"/>
    <property type="match status" value="1"/>
</dbReference>
<keyword evidence="3 6" id="KW-0812">Transmembrane</keyword>
<evidence type="ECO:0000256" key="2">
    <source>
        <dbReference type="ARBA" id="ARBA00022475"/>
    </source>
</evidence>
<dbReference type="PANTHER" id="PTHR46795">
    <property type="entry name" value="ABC TRANSPORTER PERMEASE-RELATED-RELATED"/>
    <property type="match status" value="1"/>
</dbReference>
<evidence type="ECO:0000259" key="7">
    <source>
        <dbReference type="Pfam" id="PF02687"/>
    </source>
</evidence>
<dbReference type="InterPro" id="IPR027022">
    <property type="entry name" value="ABC_permease_BceB-typ"/>
</dbReference>
<dbReference type="InterPro" id="IPR052536">
    <property type="entry name" value="ABC-4_Integral_Memb_Prot"/>
</dbReference>
<sequence>MQGSIAWRNAKHSAKDYRIYFLTVVVSLSLMYAFNLLIFSREIMSFSSQMNALTSVIIGISVVIVLVIGWLIHYMAKYMLEKRSMEFGTYMLLGIPNEKIASLYIRENLIMGAAAFCAALAVGSFLYQILALIIVNLFQATYQIRLFYSWKAVGLTLVYVFLMYGNSMIRMRHYLNKAEVGELLYIQRQVEKDKKGKKKHRRSFWIYLVLEIFSGSVFYLVCHKGMEWDYSGNLFFLSLGGILLGLYGIYTTLTAVLSGTLLENDWFKYKKDRLFLLRGMTAKFSSIGKTLGTLAILLTLTLAATQLGVLFERFFAAQIQGVTGFDVTVSTQGEAAQMERLKEYVEETYGITYEREYPLHLDKESLLYEWIGADGYIEGTPVLKYSDFKELWKALGYEPVSLEKGKYLLIGASKTAEDFKKKGMPPLEIGGEKLEIQTVLTEPFNISNGFHGTGYVAVAEDALAGTLPVYHTCLAMETKETVTNGDTEYMTELAYGDYQAGTDSFGTNAAVEAAKTSSVVIFAFALFYIGLIFACTAATILAVQQLGDASRYKFRYDILSKLGMDDEKRSWLILKQISLYFLVPVCIPIPLSIFITLQINRLILNSLVTGRIFIMACGISVGLFLLIYLLYFAAAYLGYRNKILEED</sequence>
<evidence type="ECO:0000256" key="5">
    <source>
        <dbReference type="ARBA" id="ARBA00023136"/>
    </source>
</evidence>
<organism evidence="8 9">
    <name type="scientific">Candidatus Blautia faecavium</name>
    <dbReference type="NCBI Taxonomy" id="2838487"/>
    <lineage>
        <taxon>Bacteria</taxon>
        <taxon>Bacillati</taxon>
        <taxon>Bacillota</taxon>
        <taxon>Clostridia</taxon>
        <taxon>Lachnospirales</taxon>
        <taxon>Lachnospiraceae</taxon>
        <taxon>Blautia</taxon>
    </lineage>
</organism>
<reference evidence="8" key="1">
    <citation type="journal article" date="2021" name="PeerJ">
        <title>Extensive microbial diversity within the chicken gut microbiome revealed by metagenomics and culture.</title>
        <authorList>
            <person name="Gilroy R."/>
            <person name="Ravi A."/>
            <person name="Getino M."/>
            <person name="Pursley I."/>
            <person name="Horton D.L."/>
            <person name="Alikhan N.F."/>
            <person name="Baker D."/>
            <person name="Gharbi K."/>
            <person name="Hall N."/>
            <person name="Watson M."/>
            <person name="Adriaenssens E.M."/>
            <person name="Foster-Nyarko E."/>
            <person name="Jarju S."/>
            <person name="Secka A."/>
            <person name="Antonio M."/>
            <person name="Oren A."/>
            <person name="Chaudhuri R.R."/>
            <person name="La Ragione R."/>
            <person name="Hildebrand F."/>
            <person name="Pallen M.J."/>
        </authorList>
    </citation>
    <scope>NUCLEOTIDE SEQUENCE</scope>
    <source>
        <strain evidence="8">ChiSjej1B19-5720</strain>
    </source>
</reference>
<evidence type="ECO:0000256" key="6">
    <source>
        <dbReference type="PIRNR" id="PIRNR018968"/>
    </source>
</evidence>
<feature type="transmembrane region" description="Helical" evidence="6">
    <location>
        <begin position="612"/>
        <end position="639"/>
    </location>
</feature>
<dbReference type="PANTHER" id="PTHR46795:SF3">
    <property type="entry name" value="ABC TRANSPORTER PERMEASE"/>
    <property type="match status" value="1"/>
</dbReference>
<keyword evidence="5 6" id="KW-0472">Membrane</keyword>
<feature type="transmembrane region" description="Helical" evidence="6">
    <location>
        <begin position="109"/>
        <end position="135"/>
    </location>
</feature>
<feature type="transmembrane region" description="Helical" evidence="6">
    <location>
        <begin position="577"/>
        <end position="600"/>
    </location>
</feature>
<dbReference type="Proteomes" id="UP000823842">
    <property type="component" value="Unassembled WGS sequence"/>
</dbReference>
<evidence type="ECO:0000313" key="9">
    <source>
        <dbReference type="Proteomes" id="UP000823842"/>
    </source>
</evidence>
<feature type="transmembrane region" description="Helical" evidence="6">
    <location>
        <begin position="204"/>
        <end position="222"/>
    </location>
</feature>
<evidence type="ECO:0000256" key="4">
    <source>
        <dbReference type="ARBA" id="ARBA00022989"/>
    </source>
</evidence>
<proteinExistence type="inferred from homology"/>
<evidence type="ECO:0000256" key="3">
    <source>
        <dbReference type="ARBA" id="ARBA00022692"/>
    </source>
</evidence>
<evidence type="ECO:0000256" key="1">
    <source>
        <dbReference type="ARBA" id="ARBA00004651"/>
    </source>
</evidence>
<accession>A0A9D2RX10</accession>
<protein>
    <recommendedName>
        <fullName evidence="7">ABC3 transporter permease C-terminal domain-containing protein</fullName>
    </recommendedName>
</protein>
<reference evidence="8" key="2">
    <citation type="submission" date="2021-04" db="EMBL/GenBank/DDBJ databases">
        <authorList>
            <person name="Gilroy R."/>
        </authorList>
    </citation>
    <scope>NUCLEOTIDE SEQUENCE</scope>
    <source>
        <strain evidence="8">ChiSjej1B19-5720</strain>
    </source>
</reference>
<feature type="transmembrane region" description="Helical" evidence="6">
    <location>
        <begin position="519"/>
        <end position="543"/>
    </location>
</feature>
<comment type="subcellular location">
    <subcellularLocation>
        <location evidence="1 6">Cell membrane</location>
        <topology evidence="1 6">Multi-pass membrane protein</topology>
    </subcellularLocation>
</comment>
<dbReference type="Pfam" id="PF02687">
    <property type="entry name" value="FtsX"/>
    <property type="match status" value="1"/>
</dbReference>
<feature type="transmembrane region" description="Helical" evidence="6">
    <location>
        <begin position="20"/>
        <end position="40"/>
    </location>
</feature>
<evidence type="ECO:0000313" key="8">
    <source>
        <dbReference type="EMBL" id="HJB29069.1"/>
    </source>
</evidence>
<feature type="transmembrane region" description="Helical" evidence="6">
    <location>
        <begin position="147"/>
        <end position="165"/>
    </location>
</feature>
<feature type="transmembrane region" description="Helical" evidence="6">
    <location>
        <begin position="52"/>
        <end position="76"/>
    </location>
</feature>
<keyword evidence="6" id="KW-0813">Transport</keyword>
<gene>
    <name evidence="8" type="ORF">IAA06_09805</name>
</gene>